<name>A0A0F9AJP2_9ZZZZ</name>
<dbReference type="GO" id="GO:0016831">
    <property type="term" value="F:carboxy-lyase activity"/>
    <property type="evidence" value="ECO:0007669"/>
    <property type="project" value="InterPro"/>
</dbReference>
<dbReference type="SUPFAM" id="SSF50475">
    <property type="entry name" value="FMN-binding split barrel"/>
    <property type="match status" value="1"/>
</dbReference>
<dbReference type="EMBL" id="LAZR01054366">
    <property type="protein sequence ID" value="KKK78714.1"/>
    <property type="molecule type" value="Genomic_DNA"/>
</dbReference>
<dbReference type="NCBIfam" id="TIGR00148">
    <property type="entry name" value="UbiD family decarboxylase"/>
    <property type="match status" value="1"/>
</dbReference>
<dbReference type="Pfam" id="PF01977">
    <property type="entry name" value="UbiD"/>
    <property type="match status" value="1"/>
</dbReference>
<dbReference type="Gene3D" id="3.40.1670.10">
    <property type="entry name" value="UbiD C-terminal domain-like"/>
    <property type="match status" value="1"/>
</dbReference>
<dbReference type="InterPro" id="IPR002830">
    <property type="entry name" value="UbiD"/>
</dbReference>
<gene>
    <name evidence="4" type="ORF">LCGC14_2840790</name>
</gene>
<dbReference type="InterPro" id="IPR048304">
    <property type="entry name" value="UbiD_Rift_dom"/>
</dbReference>
<reference evidence="4" key="1">
    <citation type="journal article" date="2015" name="Nature">
        <title>Complex archaea that bridge the gap between prokaryotes and eukaryotes.</title>
        <authorList>
            <person name="Spang A."/>
            <person name="Saw J.H."/>
            <person name="Jorgensen S.L."/>
            <person name="Zaremba-Niedzwiedzka K."/>
            <person name="Martijn J."/>
            <person name="Lind A.E."/>
            <person name="van Eijk R."/>
            <person name="Schleper C."/>
            <person name="Guy L."/>
            <person name="Ettema T.J."/>
        </authorList>
    </citation>
    <scope>NUCLEOTIDE SEQUENCE</scope>
</reference>
<comment type="similarity">
    <text evidence="1">Belongs to the UbiD family.</text>
</comment>
<sequence>DFHRAMQFSKDKFATRIVRGRHFSKFLEKNIELDVAFCIGNSPNIMIAAATSVDIGIDELTFANALEPIKLVKANCVDLMIPAEAEFVLEGRVYLEEKHAEGPFVDLTETYDMIREEPVFEVKKITHRKDAIWQALLPGALEHKILMGMPREPTIFKKINESGVKCLDVNINPGGCSWLHAIVRIDKKTEEDGKKAIQGAFVGHTSCKHVFIVDKDINIYDPLSVEWSFATRFQGDTKMVVKDKEPGSSLDPSAEPGTKMTTKIGFDCTKPLVVKGKSFDVAEFPKVDIDKYFER</sequence>
<comment type="caution">
    <text evidence="4">The sequence shown here is derived from an EMBL/GenBank/DDBJ whole genome shotgun (WGS) entry which is preliminary data.</text>
</comment>
<dbReference type="Pfam" id="PF20696">
    <property type="entry name" value="UbiD_C"/>
    <property type="match status" value="1"/>
</dbReference>
<accession>A0A0F9AJP2</accession>
<dbReference type="PANTHER" id="PTHR30108">
    <property type="entry name" value="3-OCTAPRENYL-4-HYDROXYBENZOATE CARBOXY-LYASE-RELATED"/>
    <property type="match status" value="1"/>
</dbReference>
<evidence type="ECO:0008006" key="5">
    <source>
        <dbReference type="Google" id="ProtNLM"/>
    </source>
</evidence>
<evidence type="ECO:0000256" key="1">
    <source>
        <dbReference type="ARBA" id="ARBA00010021"/>
    </source>
</evidence>
<dbReference type="GO" id="GO:0005737">
    <property type="term" value="C:cytoplasm"/>
    <property type="evidence" value="ECO:0007669"/>
    <property type="project" value="TreeGrafter"/>
</dbReference>
<feature type="domain" description="3-octaprenyl-4-hydroxybenzoate carboxy-lyase-like Rift-related" evidence="2">
    <location>
        <begin position="2"/>
        <end position="139"/>
    </location>
</feature>
<dbReference type="AlphaFoldDB" id="A0A0F9AJP2"/>
<feature type="domain" description="3-octaprenyl-4-hydroxybenzoate carboxy-lyase-like C-terminal" evidence="3">
    <location>
        <begin position="145"/>
        <end position="268"/>
    </location>
</feature>
<dbReference type="SUPFAM" id="SSF143968">
    <property type="entry name" value="UbiD C-terminal domain-like"/>
    <property type="match status" value="1"/>
</dbReference>
<dbReference type="PANTHER" id="PTHR30108:SF21">
    <property type="entry name" value="4-HYDROXYBENZOATE DECARBOXYLASE"/>
    <property type="match status" value="1"/>
</dbReference>
<proteinExistence type="inferred from homology"/>
<organism evidence="4">
    <name type="scientific">marine sediment metagenome</name>
    <dbReference type="NCBI Taxonomy" id="412755"/>
    <lineage>
        <taxon>unclassified sequences</taxon>
        <taxon>metagenomes</taxon>
        <taxon>ecological metagenomes</taxon>
    </lineage>
</organism>
<evidence type="ECO:0000259" key="3">
    <source>
        <dbReference type="Pfam" id="PF20696"/>
    </source>
</evidence>
<feature type="non-terminal residue" evidence="4">
    <location>
        <position position="1"/>
    </location>
</feature>
<evidence type="ECO:0000313" key="4">
    <source>
        <dbReference type="EMBL" id="KKK78714.1"/>
    </source>
</evidence>
<dbReference type="InterPro" id="IPR049381">
    <property type="entry name" value="UbiD-like_C"/>
</dbReference>
<protein>
    <recommendedName>
        <fullName evidence="5">UbiD family decarboxylase</fullName>
    </recommendedName>
</protein>
<evidence type="ECO:0000259" key="2">
    <source>
        <dbReference type="Pfam" id="PF01977"/>
    </source>
</evidence>